<dbReference type="Pfam" id="PF01128">
    <property type="entry name" value="IspD"/>
    <property type="match status" value="1"/>
</dbReference>
<comment type="function">
    <text evidence="7">Catalyzes the formation of 4-diphosphocytidyl-2-C-methyl-D-erythritol from CTP and 2-C-methyl-D-erythritol 4-phosphate (MEP).</text>
</comment>
<comment type="caution">
    <text evidence="8">The sequence shown here is derived from an EMBL/GenBank/DDBJ whole genome shotgun (WGS) entry which is preliminary data.</text>
</comment>
<dbReference type="UniPathway" id="UPA00056">
    <property type="reaction ID" value="UER00093"/>
</dbReference>
<dbReference type="InterPro" id="IPR050088">
    <property type="entry name" value="IspD/TarI_cytidylyltransf_bact"/>
</dbReference>
<dbReference type="Gene3D" id="3.90.550.10">
    <property type="entry name" value="Spore Coat Polysaccharide Biosynthesis Protein SpsA, Chain A"/>
    <property type="match status" value="1"/>
</dbReference>
<evidence type="ECO:0000313" key="8">
    <source>
        <dbReference type="EMBL" id="RGS40959.1"/>
    </source>
</evidence>
<evidence type="ECO:0000256" key="1">
    <source>
        <dbReference type="ARBA" id="ARBA00001282"/>
    </source>
</evidence>
<feature type="site" description="Positions MEP for the nucleophilic attack" evidence="7">
    <location>
        <position position="212"/>
    </location>
</feature>
<evidence type="ECO:0000313" key="9">
    <source>
        <dbReference type="Proteomes" id="UP000266172"/>
    </source>
</evidence>
<gene>
    <name evidence="7 8" type="primary">ispD</name>
    <name evidence="8" type="ORF">DWX93_07045</name>
</gene>
<dbReference type="InterPro" id="IPR029044">
    <property type="entry name" value="Nucleotide-diphossugar_trans"/>
</dbReference>
<dbReference type="GO" id="GO:0019288">
    <property type="term" value="P:isopentenyl diphosphate biosynthetic process, methylerythritol 4-phosphate pathway"/>
    <property type="evidence" value="ECO:0007669"/>
    <property type="project" value="UniProtKB-UniRule"/>
</dbReference>
<keyword evidence="4 7" id="KW-0808">Transferase</keyword>
<name>A0A395V759_9FIRM</name>
<dbReference type="InterPro" id="IPR034683">
    <property type="entry name" value="IspD/TarI"/>
</dbReference>
<proteinExistence type="inferred from homology"/>
<evidence type="ECO:0000256" key="4">
    <source>
        <dbReference type="ARBA" id="ARBA00022679"/>
    </source>
</evidence>
<dbReference type="EMBL" id="QRVL01000004">
    <property type="protein sequence ID" value="RGS40959.1"/>
    <property type="molecule type" value="Genomic_DNA"/>
</dbReference>
<dbReference type="NCBIfam" id="TIGR00453">
    <property type="entry name" value="ispD"/>
    <property type="match status" value="1"/>
</dbReference>
<evidence type="ECO:0000256" key="5">
    <source>
        <dbReference type="ARBA" id="ARBA00022695"/>
    </source>
</evidence>
<accession>A0A395V759</accession>
<dbReference type="EC" id="2.7.7.60" evidence="7"/>
<dbReference type="PROSITE" id="PS01295">
    <property type="entry name" value="ISPD"/>
    <property type="match status" value="1"/>
</dbReference>
<dbReference type="InterPro" id="IPR018294">
    <property type="entry name" value="ISPD_synthase_CS"/>
</dbReference>
<keyword evidence="5 7" id="KW-0548">Nucleotidyltransferase</keyword>
<feature type="site" description="Transition state stabilizer" evidence="7">
    <location>
        <position position="23"/>
    </location>
</feature>
<dbReference type="PANTHER" id="PTHR32125">
    <property type="entry name" value="2-C-METHYL-D-ERYTHRITOL 4-PHOSPHATE CYTIDYLYLTRANSFERASE, CHLOROPLASTIC"/>
    <property type="match status" value="1"/>
</dbReference>
<dbReference type="PANTHER" id="PTHR32125:SF4">
    <property type="entry name" value="2-C-METHYL-D-ERYTHRITOL 4-PHOSPHATE CYTIDYLYLTRANSFERASE, CHLOROPLASTIC"/>
    <property type="match status" value="1"/>
</dbReference>
<dbReference type="CDD" id="cd02516">
    <property type="entry name" value="CDP-ME_synthetase"/>
    <property type="match status" value="1"/>
</dbReference>
<dbReference type="HAMAP" id="MF_00108">
    <property type="entry name" value="IspD"/>
    <property type="match status" value="1"/>
</dbReference>
<dbReference type="RefSeq" id="WP_118097132.1">
    <property type="nucleotide sequence ID" value="NZ_JBGKKV010000003.1"/>
</dbReference>
<dbReference type="InterPro" id="IPR001228">
    <property type="entry name" value="IspD"/>
</dbReference>
<evidence type="ECO:0000256" key="2">
    <source>
        <dbReference type="ARBA" id="ARBA00004787"/>
    </source>
</evidence>
<comment type="similarity">
    <text evidence="3 7">Belongs to the IspD/TarI cytidylyltransferase family. IspD subfamily.</text>
</comment>
<dbReference type="FunFam" id="3.90.550.10:FF:000003">
    <property type="entry name" value="2-C-methyl-D-erythritol 4-phosphate cytidylyltransferase"/>
    <property type="match status" value="1"/>
</dbReference>
<comment type="catalytic activity">
    <reaction evidence="1 7">
        <text>2-C-methyl-D-erythritol 4-phosphate + CTP + H(+) = 4-CDP-2-C-methyl-D-erythritol + diphosphate</text>
        <dbReference type="Rhea" id="RHEA:13429"/>
        <dbReference type="ChEBI" id="CHEBI:15378"/>
        <dbReference type="ChEBI" id="CHEBI:33019"/>
        <dbReference type="ChEBI" id="CHEBI:37563"/>
        <dbReference type="ChEBI" id="CHEBI:57823"/>
        <dbReference type="ChEBI" id="CHEBI:58262"/>
        <dbReference type="EC" id="2.7.7.60"/>
    </reaction>
</comment>
<reference evidence="8 9" key="1">
    <citation type="submission" date="2018-08" db="EMBL/GenBank/DDBJ databases">
        <title>A genome reference for cultivated species of the human gut microbiota.</title>
        <authorList>
            <person name="Zou Y."/>
            <person name="Xue W."/>
            <person name="Luo G."/>
        </authorList>
    </citation>
    <scope>NUCLEOTIDE SEQUENCE [LARGE SCALE GENOMIC DNA]</scope>
    <source>
        <strain evidence="8 9">AF22-12AC</strain>
    </source>
</reference>
<organism evidence="8 9">
    <name type="scientific">Roseburia hominis</name>
    <dbReference type="NCBI Taxonomy" id="301301"/>
    <lineage>
        <taxon>Bacteria</taxon>
        <taxon>Bacillati</taxon>
        <taxon>Bacillota</taxon>
        <taxon>Clostridia</taxon>
        <taxon>Lachnospirales</taxon>
        <taxon>Lachnospiraceae</taxon>
        <taxon>Roseburia</taxon>
    </lineage>
</organism>
<dbReference type="AlphaFoldDB" id="A0A395V759"/>
<sequence length="234" mass="25806">MEKITAVVLAAGAGKRMHSDVHKQYMMLAGRPVLFYALQAFAESAVTDIVVVVGAGEIDYCRKEIVEKYHIQKVCAVVEGGRERYHSVYEGLKAADGSDYVLIHDGARPLVTADIISRSIACVREGDSCVVGMPVKDTIKVVGADGFAKETPERSSLWQVQTPQTFPYGRIREAYEKVMAQGDSAVTDDAMMLETAFGEQVRVIEGSYQNLKITTPEDIMTAELYLNRKSEKKC</sequence>
<evidence type="ECO:0000256" key="6">
    <source>
        <dbReference type="ARBA" id="ARBA00023229"/>
    </source>
</evidence>
<dbReference type="GO" id="GO:0050518">
    <property type="term" value="F:2-C-methyl-D-erythritol 4-phosphate cytidylyltransferase activity"/>
    <property type="evidence" value="ECO:0007669"/>
    <property type="project" value="UniProtKB-UniRule"/>
</dbReference>
<comment type="pathway">
    <text evidence="2 7">Isoprenoid biosynthesis; isopentenyl diphosphate biosynthesis via DXP pathway; isopentenyl diphosphate from 1-deoxy-D-xylulose 5-phosphate: step 2/6.</text>
</comment>
<protein>
    <recommendedName>
        <fullName evidence="7">2-C-methyl-D-erythritol 4-phosphate cytidylyltransferase</fullName>
        <ecNumber evidence="7">2.7.7.60</ecNumber>
    </recommendedName>
    <alternativeName>
        <fullName evidence="7">4-diphosphocytidyl-2C-methyl-D-erythritol synthase</fullName>
    </alternativeName>
    <alternativeName>
        <fullName evidence="7">MEP cytidylyltransferase</fullName>
        <shortName evidence="7">MCT</shortName>
    </alternativeName>
</protein>
<evidence type="ECO:0000256" key="3">
    <source>
        <dbReference type="ARBA" id="ARBA00009789"/>
    </source>
</evidence>
<feature type="site" description="Positions MEP for the nucleophilic attack" evidence="7">
    <location>
        <position position="154"/>
    </location>
</feature>
<feature type="site" description="Transition state stabilizer" evidence="7">
    <location>
        <position position="16"/>
    </location>
</feature>
<dbReference type="SUPFAM" id="SSF53448">
    <property type="entry name" value="Nucleotide-diphospho-sugar transferases"/>
    <property type="match status" value="1"/>
</dbReference>
<evidence type="ECO:0000256" key="7">
    <source>
        <dbReference type="HAMAP-Rule" id="MF_00108"/>
    </source>
</evidence>
<keyword evidence="6 7" id="KW-0414">Isoprene biosynthesis</keyword>
<dbReference type="Proteomes" id="UP000266172">
    <property type="component" value="Unassembled WGS sequence"/>
</dbReference>